<keyword evidence="2" id="KW-1185">Reference proteome</keyword>
<dbReference type="Proteomes" id="UP000798662">
    <property type="component" value="Chromosome 3"/>
</dbReference>
<organism evidence="1 2">
    <name type="scientific">Pyropia yezoensis</name>
    <name type="common">Susabi-nori</name>
    <name type="synonym">Porphyra yezoensis</name>
    <dbReference type="NCBI Taxonomy" id="2788"/>
    <lineage>
        <taxon>Eukaryota</taxon>
        <taxon>Rhodophyta</taxon>
        <taxon>Bangiophyceae</taxon>
        <taxon>Bangiales</taxon>
        <taxon>Bangiaceae</taxon>
        <taxon>Pyropia</taxon>
    </lineage>
</organism>
<dbReference type="EMBL" id="CM020620">
    <property type="protein sequence ID" value="KAK1867670.1"/>
    <property type="molecule type" value="Genomic_DNA"/>
</dbReference>
<gene>
    <name evidence="1" type="ORF">I4F81_010175</name>
</gene>
<comment type="caution">
    <text evidence="1">The sequence shown here is derived from an EMBL/GenBank/DDBJ whole genome shotgun (WGS) entry which is preliminary data.</text>
</comment>
<name>A0ACC3CC40_PYRYE</name>
<evidence type="ECO:0000313" key="2">
    <source>
        <dbReference type="Proteomes" id="UP000798662"/>
    </source>
</evidence>
<accession>A0ACC3CC40</accession>
<evidence type="ECO:0000313" key="1">
    <source>
        <dbReference type="EMBL" id="KAK1867670.1"/>
    </source>
</evidence>
<sequence length="116" mass="12323">MVKDAWEELTSSTISHCWAKADVLGAIRNVDLLCLHGEYRRSFRSVSDDVDVMLELMRGTSLGSGALAGLDDAAQRSVLEEWVEIEDRPAGVVGAADAVVQDLGTAGTDVAESADS</sequence>
<reference evidence="1" key="1">
    <citation type="submission" date="2019-11" db="EMBL/GenBank/DDBJ databases">
        <title>Nori genome reveals adaptations in red seaweeds to the harsh intertidal environment.</title>
        <authorList>
            <person name="Wang D."/>
            <person name="Mao Y."/>
        </authorList>
    </citation>
    <scope>NUCLEOTIDE SEQUENCE</scope>
    <source>
        <tissue evidence="1">Gametophyte</tissue>
    </source>
</reference>
<proteinExistence type="predicted"/>
<protein>
    <submittedName>
        <fullName evidence="1">Uncharacterized protein</fullName>
    </submittedName>
</protein>